<evidence type="ECO:0000259" key="2">
    <source>
        <dbReference type="Pfam" id="PF07589"/>
    </source>
</evidence>
<sequence>MKRYLLAGAALLSMTSAANAANLISAEVRGLNASQQASGTVWNTTVDGFYTLFLGQPAFNGLNPQDQAINNPSELGANDFVVLGDGWPVGTNTNSDPFYQLTLKFEGGASIAGVYDATAKTLVSGTSALIDNAQYTLTGFGWERTANVNNVSANSAVPGGSTSDYAGQFSFDVAAVPEPATWAMMITGFGFVGGSMRRRAVKTTVSYAV</sequence>
<feature type="chain" id="PRO_5030753371" description="Ice-binding protein C-terminal domain-containing protein" evidence="1">
    <location>
        <begin position="21"/>
        <end position="209"/>
    </location>
</feature>
<keyword evidence="1" id="KW-0732">Signal</keyword>
<evidence type="ECO:0000313" key="3">
    <source>
        <dbReference type="EMBL" id="MBB5686021.1"/>
    </source>
</evidence>
<dbReference type="NCBIfam" id="NF035944">
    <property type="entry name" value="PEPxxWA-CTERM"/>
    <property type="match status" value="1"/>
</dbReference>
<dbReference type="NCBIfam" id="TIGR02595">
    <property type="entry name" value="PEP_CTERM"/>
    <property type="match status" value="1"/>
</dbReference>
<feature type="signal peptide" evidence="1">
    <location>
        <begin position="1"/>
        <end position="20"/>
    </location>
</feature>
<dbReference type="EMBL" id="JACIJC010000003">
    <property type="protein sequence ID" value="MBB5686021.1"/>
    <property type="molecule type" value="Genomic_DNA"/>
</dbReference>
<organism evidence="3 4">
    <name type="scientific">Sphingobium boeckii</name>
    <dbReference type="NCBI Taxonomy" id="1082345"/>
    <lineage>
        <taxon>Bacteria</taxon>
        <taxon>Pseudomonadati</taxon>
        <taxon>Pseudomonadota</taxon>
        <taxon>Alphaproteobacteria</taxon>
        <taxon>Sphingomonadales</taxon>
        <taxon>Sphingomonadaceae</taxon>
        <taxon>Sphingobium</taxon>
    </lineage>
</organism>
<evidence type="ECO:0000256" key="1">
    <source>
        <dbReference type="SAM" id="SignalP"/>
    </source>
</evidence>
<dbReference type="InterPro" id="IPR013424">
    <property type="entry name" value="Ice-binding_C"/>
</dbReference>
<evidence type="ECO:0000313" key="4">
    <source>
        <dbReference type="Proteomes" id="UP000549617"/>
    </source>
</evidence>
<keyword evidence="4" id="KW-1185">Reference proteome</keyword>
<accession>A0A7W9AIB6</accession>
<gene>
    <name evidence="3" type="ORF">FHS49_002037</name>
</gene>
<name>A0A7W9AIB6_9SPHN</name>
<comment type="caution">
    <text evidence="3">The sequence shown here is derived from an EMBL/GenBank/DDBJ whole genome shotgun (WGS) entry which is preliminary data.</text>
</comment>
<reference evidence="3 4" key="1">
    <citation type="submission" date="2020-08" db="EMBL/GenBank/DDBJ databases">
        <title>Genomic Encyclopedia of Type Strains, Phase IV (KMG-IV): sequencing the most valuable type-strain genomes for metagenomic binning, comparative biology and taxonomic classification.</title>
        <authorList>
            <person name="Goeker M."/>
        </authorList>
    </citation>
    <scope>NUCLEOTIDE SEQUENCE [LARGE SCALE GENOMIC DNA]</scope>
    <source>
        <strain evidence="3 4">DSM 25079</strain>
    </source>
</reference>
<proteinExistence type="predicted"/>
<dbReference type="Proteomes" id="UP000549617">
    <property type="component" value="Unassembled WGS sequence"/>
</dbReference>
<dbReference type="RefSeq" id="WP_246350564.1">
    <property type="nucleotide sequence ID" value="NZ_JACIJC010000003.1"/>
</dbReference>
<feature type="domain" description="Ice-binding protein C-terminal" evidence="2">
    <location>
        <begin position="175"/>
        <end position="199"/>
    </location>
</feature>
<dbReference type="AlphaFoldDB" id="A0A7W9AIB6"/>
<protein>
    <recommendedName>
        <fullName evidence="2">Ice-binding protein C-terminal domain-containing protein</fullName>
    </recommendedName>
</protein>
<dbReference type="Pfam" id="PF07589">
    <property type="entry name" value="PEP-CTERM"/>
    <property type="match status" value="1"/>
</dbReference>